<keyword evidence="8" id="KW-0489">Methyltransferase</keyword>
<gene>
    <name evidence="8" type="primary">cheB</name>
    <name evidence="8" type="ORF">AB6A68_06670</name>
</gene>
<dbReference type="CDD" id="cd17541">
    <property type="entry name" value="REC_CheB-like"/>
    <property type="match status" value="1"/>
</dbReference>
<reference evidence="8 9" key="1">
    <citation type="submission" date="2024-07" db="EMBL/GenBank/DDBJ databases">
        <title>Draft Genome Sequence of Ferrimicrobium acidiphilum Strain YE2023, Isolated from a Pulp of Bioleach Reactor.</title>
        <authorList>
            <person name="Elkina Y.A."/>
            <person name="Bulaeva A.G."/>
            <person name="Beletsky A.V."/>
            <person name="Mardanov A.V."/>
        </authorList>
    </citation>
    <scope>NUCLEOTIDE SEQUENCE [LARGE SCALE GENOMIC DNA]</scope>
    <source>
        <strain evidence="8 9">YE2023</strain>
    </source>
</reference>
<dbReference type="SUPFAM" id="SSF52172">
    <property type="entry name" value="CheY-like"/>
    <property type="match status" value="1"/>
</dbReference>
<dbReference type="GO" id="GO:0008168">
    <property type="term" value="F:methyltransferase activity"/>
    <property type="evidence" value="ECO:0007669"/>
    <property type="project" value="UniProtKB-KW"/>
</dbReference>
<feature type="active site" evidence="4">
    <location>
        <position position="285"/>
    </location>
</feature>
<dbReference type="PANTHER" id="PTHR42872:SF3">
    <property type="entry name" value="PROTEIN-GLUTAMATE METHYLESTERASE_PROTEIN-GLUTAMINE GLUTAMINASE 1"/>
    <property type="match status" value="1"/>
</dbReference>
<dbReference type="NCBIfam" id="NF001965">
    <property type="entry name" value="PRK00742.1"/>
    <property type="match status" value="1"/>
</dbReference>
<dbReference type="EC" id="3.1.1.61" evidence="2"/>
<dbReference type="SMART" id="SM00448">
    <property type="entry name" value="REC"/>
    <property type="match status" value="1"/>
</dbReference>
<dbReference type="InterPro" id="IPR035909">
    <property type="entry name" value="CheB_C"/>
</dbReference>
<evidence type="ECO:0000259" key="6">
    <source>
        <dbReference type="PROSITE" id="PS50110"/>
    </source>
</evidence>
<organism evidence="8 9">
    <name type="scientific">Ferrimicrobium acidiphilum</name>
    <dbReference type="NCBI Taxonomy" id="121039"/>
    <lineage>
        <taxon>Bacteria</taxon>
        <taxon>Bacillati</taxon>
        <taxon>Actinomycetota</taxon>
        <taxon>Acidimicrobiia</taxon>
        <taxon>Acidimicrobiales</taxon>
        <taxon>Acidimicrobiaceae</taxon>
        <taxon>Ferrimicrobium</taxon>
    </lineage>
</organism>
<feature type="modified residue" description="4-aspartylphosphate" evidence="5">
    <location>
        <position position="54"/>
    </location>
</feature>
<dbReference type="PIRSF" id="PIRSF000876">
    <property type="entry name" value="RR_chemtxs_CheB"/>
    <property type="match status" value="1"/>
</dbReference>
<dbReference type="Pfam" id="PF01339">
    <property type="entry name" value="CheB_methylest"/>
    <property type="match status" value="1"/>
</dbReference>
<comment type="caution">
    <text evidence="8">The sequence shown here is derived from an EMBL/GenBank/DDBJ whole genome shotgun (WGS) entry which is preliminary data.</text>
</comment>
<dbReference type="Proteomes" id="UP001560267">
    <property type="component" value="Unassembled WGS sequence"/>
</dbReference>
<dbReference type="RefSeq" id="WP_369084444.1">
    <property type="nucleotide sequence ID" value="NZ_JBFSHR010000018.1"/>
</dbReference>
<feature type="domain" description="CheB-type methylesterase" evidence="7">
    <location>
        <begin position="152"/>
        <end position="343"/>
    </location>
</feature>
<feature type="active site" evidence="4">
    <location>
        <position position="164"/>
    </location>
</feature>
<dbReference type="InterPro" id="IPR011006">
    <property type="entry name" value="CheY-like_superfamily"/>
</dbReference>
<dbReference type="PROSITE" id="PS50110">
    <property type="entry name" value="RESPONSE_REGULATORY"/>
    <property type="match status" value="1"/>
</dbReference>
<keyword evidence="9" id="KW-1185">Reference proteome</keyword>
<dbReference type="PANTHER" id="PTHR42872">
    <property type="entry name" value="PROTEIN-GLUTAMATE METHYLESTERASE/PROTEIN-GLUTAMINE GLUTAMINASE"/>
    <property type="match status" value="1"/>
</dbReference>
<sequence length="348" mass="36960">MATVLIADDSRVIRTRVASWISREQDLDLVGQAEDGRGCIDLFRRLRPDLVVLDIEMPGLDGITTLRQIRAIDPRVPVIMFSALTESGSRMTVAAMLAGATDYVPKPLSFRVEDETRRTLVARIRSLVGRDETTPHTSRREPAVEVAQTPRVRQSPDLIVVASSTGGPAALGEFLRALGRVQPPVVIVQHMQPGFLELLVAQLAEMLSGDVAVGRNGEILAPGSIRFAPSGVHLQVHRHRGHFGLSCVEGPPVNSCRPAADILFSSVASCARRPVGVVLSGMGTDGLQGAQRIAASGGVVVAQDRATSAVWGMPGVVVEQGLARLVGSPGKLGSRVRVLAESKHPASA</sequence>
<evidence type="ECO:0000256" key="2">
    <source>
        <dbReference type="ARBA" id="ARBA00039140"/>
    </source>
</evidence>
<dbReference type="InterPro" id="IPR000673">
    <property type="entry name" value="Sig_transdc_resp-reg_Me-estase"/>
</dbReference>
<feature type="active site" evidence="4">
    <location>
        <position position="190"/>
    </location>
</feature>
<proteinExistence type="predicted"/>
<evidence type="ECO:0000256" key="3">
    <source>
        <dbReference type="ARBA" id="ARBA00048267"/>
    </source>
</evidence>
<dbReference type="CDD" id="cd16432">
    <property type="entry name" value="CheB_Rec"/>
    <property type="match status" value="1"/>
</dbReference>
<keyword evidence="8" id="KW-0808">Transferase</keyword>
<comment type="catalytic activity">
    <reaction evidence="3">
        <text>[protein]-L-glutamate 5-O-methyl ester + H2O = L-glutamyl-[protein] + methanol + H(+)</text>
        <dbReference type="Rhea" id="RHEA:23236"/>
        <dbReference type="Rhea" id="RHEA-COMP:10208"/>
        <dbReference type="Rhea" id="RHEA-COMP:10311"/>
        <dbReference type="ChEBI" id="CHEBI:15377"/>
        <dbReference type="ChEBI" id="CHEBI:15378"/>
        <dbReference type="ChEBI" id="CHEBI:17790"/>
        <dbReference type="ChEBI" id="CHEBI:29973"/>
        <dbReference type="ChEBI" id="CHEBI:82795"/>
        <dbReference type="EC" id="3.1.1.61"/>
    </reaction>
</comment>
<accession>A0ABV3Y1T8</accession>
<dbReference type="Gene3D" id="3.40.50.2300">
    <property type="match status" value="1"/>
</dbReference>
<evidence type="ECO:0000256" key="4">
    <source>
        <dbReference type="PROSITE-ProRule" id="PRU00050"/>
    </source>
</evidence>
<evidence type="ECO:0000256" key="5">
    <source>
        <dbReference type="PROSITE-ProRule" id="PRU00169"/>
    </source>
</evidence>
<dbReference type="GO" id="GO:0032259">
    <property type="term" value="P:methylation"/>
    <property type="evidence" value="ECO:0007669"/>
    <property type="project" value="UniProtKB-KW"/>
</dbReference>
<dbReference type="InterPro" id="IPR008248">
    <property type="entry name" value="CheB-like"/>
</dbReference>
<keyword evidence="5" id="KW-0597">Phosphoprotein</keyword>
<protein>
    <recommendedName>
        <fullName evidence="2">protein-glutamate methylesterase</fullName>
        <ecNumber evidence="2">3.1.1.61</ecNumber>
    </recommendedName>
</protein>
<evidence type="ECO:0000313" key="8">
    <source>
        <dbReference type="EMBL" id="MEX6429522.1"/>
    </source>
</evidence>
<keyword evidence="1 4" id="KW-0378">Hydrolase</keyword>
<dbReference type="Pfam" id="PF00072">
    <property type="entry name" value="Response_reg"/>
    <property type="match status" value="1"/>
</dbReference>
<feature type="domain" description="Response regulatory" evidence="6">
    <location>
        <begin position="3"/>
        <end position="121"/>
    </location>
</feature>
<dbReference type="EMBL" id="JBFSHR010000018">
    <property type="protein sequence ID" value="MEX6429522.1"/>
    <property type="molecule type" value="Genomic_DNA"/>
</dbReference>
<evidence type="ECO:0000256" key="1">
    <source>
        <dbReference type="ARBA" id="ARBA00022801"/>
    </source>
</evidence>
<dbReference type="SUPFAM" id="SSF52738">
    <property type="entry name" value="Methylesterase CheB, C-terminal domain"/>
    <property type="match status" value="1"/>
</dbReference>
<dbReference type="PROSITE" id="PS50122">
    <property type="entry name" value="CHEB"/>
    <property type="match status" value="1"/>
</dbReference>
<dbReference type="InterPro" id="IPR001789">
    <property type="entry name" value="Sig_transdc_resp-reg_receiver"/>
</dbReference>
<evidence type="ECO:0000259" key="7">
    <source>
        <dbReference type="PROSITE" id="PS50122"/>
    </source>
</evidence>
<evidence type="ECO:0000313" key="9">
    <source>
        <dbReference type="Proteomes" id="UP001560267"/>
    </source>
</evidence>
<dbReference type="Gene3D" id="3.40.50.180">
    <property type="entry name" value="Methylesterase CheB, C-terminal domain"/>
    <property type="match status" value="1"/>
</dbReference>
<keyword evidence="4" id="KW-0145">Chemotaxis</keyword>
<dbReference type="GO" id="GO:0008984">
    <property type="term" value="F:protein-glutamate methylesterase activity"/>
    <property type="evidence" value="ECO:0007669"/>
    <property type="project" value="UniProtKB-EC"/>
</dbReference>
<name>A0ABV3Y1T8_9ACTN</name>